<dbReference type="FunFam" id="3.90.226.10:FF:000009">
    <property type="entry name" value="Carnitinyl-CoA dehydratase"/>
    <property type="match status" value="1"/>
</dbReference>
<dbReference type="SUPFAM" id="SSF52096">
    <property type="entry name" value="ClpP/crotonase"/>
    <property type="match status" value="1"/>
</dbReference>
<proteinExistence type="inferred from homology"/>
<evidence type="ECO:0000256" key="2">
    <source>
        <dbReference type="ARBA" id="ARBA00023239"/>
    </source>
</evidence>
<dbReference type="PROSITE" id="PS00166">
    <property type="entry name" value="ENOYL_COA_HYDRATASE"/>
    <property type="match status" value="1"/>
</dbReference>
<dbReference type="GO" id="GO:0016829">
    <property type="term" value="F:lyase activity"/>
    <property type="evidence" value="ECO:0007669"/>
    <property type="project" value="UniProtKB-KW"/>
</dbReference>
<evidence type="ECO:0008006" key="6">
    <source>
        <dbReference type="Google" id="ProtNLM"/>
    </source>
</evidence>
<evidence type="ECO:0000256" key="1">
    <source>
        <dbReference type="ARBA" id="ARBA00005254"/>
    </source>
</evidence>
<evidence type="ECO:0000313" key="4">
    <source>
        <dbReference type="EMBL" id="KDQ16570.1"/>
    </source>
</evidence>
<dbReference type="PANTHER" id="PTHR11941">
    <property type="entry name" value="ENOYL-COA HYDRATASE-RELATED"/>
    <property type="match status" value="1"/>
</dbReference>
<keyword evidence="2" id="KW-0456">Lyase</keyword>
<dbReference type="PANTHER" id="PTHR11941:SF54">
    <property type="entry name" value="ENOYL-COA HYDRATASE, MITOCHONDRIAL"/>
    <property type="match status" value="1"/>
</dbReference>
<dbReference type="Gene3D" id="3.90.226.10">
    <property type="entry name" value="2-enoyl-CoA Hydratase, Chain A, domain 1"/>
    <property type="match status" value="1"/>
</dbReference>
<dbReference type="OrthoDB" id="2018133at2759"/>
<dbReference type="Proteomes" id="UP000027195">
    <property type="component" value="Unassembled WGS sequence"/>
</dbReference>
<gene>
    <name evidence="4" type="ORF">BOTBODRAFT_30897</name>
</gene>
<dbReference type="Gene3D" id="1.10.12.10">
    <property type="entry name" value="Lyase 2-enoyl-coa Hydratase, Chain A, domain 2"/>
    <property type="match status" value="1"/>
</dbReference>
<dbReference type="InterPro" id="IPR029045">
    <property type="entry name" value="ClpP/crotonase-like_dom_sf"/>
</dbReference>
<comment type="similarity">
    <text evidence="1 3">Belongs to the enoyl-CoA hydratase/isomerase family.</text>
</comment>
<dbReference type="InterPro" id="IPR018376">
    <property type="entry name" value="Enoyl-CoA_hyd/isom_CS"/>
</dbReference>
<name>A0A067MPC9_BOTB1</name>
<dbReference type="InterPro" id="IPR001753">
    <property type="entry name" value="Enoyl-CoA_hydra/iso"/>
</dbReference>
<dbReference type="InterPro" id="IPR014748">
    <property type="entry name" value="Enoyl-CoA_hydra_C"/>
</dbReference>
<sequence>MSLVLVSRQSRVGILQLNRPEARNALSKDLIDQLLAALKDLDADADIGAIVITGAATFFSAGADIKQLGALDLVNAYKENFYQYFNNTVSAVRKPILAAVNGFALGGGCELAMMCDIIYAGESASFGLPEIKLGTIPGIGGTQRLIRAIGKAKAMELILTGGSISAQEAEKNGLVARVLPPEQVLDAAVQTAQTIAGYSSPVVMMAKEAINQAEELPLQEGIRAERQLYFSTFTTTLGKGRALL</sequence>
<evidence type="ECO:0000256" key="3">
    <source>
        <dbReference type="RuleBase" id="RU003707"/>
    </source>
</evidence>
<evidence type="ECO:0000313" key="5">
    <source>
        <dbReference type="Proteomes" id="UP000027195"/>
    </source>
</evidence>
<dbReference type="Pfam" id="PF00378">
    <property type="entry name" value="ECH_1"/>
    <property type="match status" value="1"/>
</dbReference>
<dbReference type="AlphaFoldDB" id="A0A067MPC9"/>
<dbReference type="GO" id="GO:0005739">
    <property type="term" value="C:mitochondrion"/>
    <property type="evidence" value="ECO:0007669"/>
    <property type="project" value="TreeGrafter"/>
</dbReference>
<accession>A0A067MPC9</accession>
<dbReference type="CDD" id="cd06558">
    <property type="entry name" value="crotonase-like"/>
    <property type="match status" value="1"/>
</dbReference>
<dbReference type="HOGENOM" id="CLU_009834_7_6_1"/>
<organism evidence="4 5">
    <name type="scientific">Botryobasidium botryosum (strain FD-172 SS1)</name>
    <dbReference type="NCBI Taxonomy" id="930990"/>
    <lineage>
        <taxon>Eukaryota</taxon>
        <taxon>Fungi</taxon>
        <taxon>Dikarya</taxon>
        <taxon>Basidiomycota</taxon>
        <taxon>Agaricomycotina</taxon>
        <taxon>Agaricomycetes</taxon>
        <taxon>Cantharellales</taxon>
        <taxon>Botryobasidiaceae</taxon>
        <taxon>Botryobasidium</taxon>
    </lineage>
</organism>
<dbReference type="GO" id="GO:0006635">
    <property type="term" value="P:fatty acid beta-oxidation"/>
    <property type="evidence" value="ECO:0007669"/>
    <property type="project" value="TreeGrafter"/>
</dbReference>
<keyword evidence="5" id="KW-1185">Reference proteome</keyword>
<dbReference type="STRING" id="930990.A0A067MPC9"/>
<reference evidence="5" key="1">
    <citation type="journal article" date="2014" name="Proc. Natl. Acad. Sci. U.S.A.">
        <title>Extensive sampling of basidiomycete genomes demonstrates inadequacy of the white-rot/brown-rot paradigm for wood decay fungi.</title>
        <authorList>
            <person name="Riley R."/>
            <person name="Salamov A.A."/>
            <person name="Brown D.W."/>
            <person name="Nagy L.G."/>
            <person name="Floudas D."/>
            <person name="Held B.W."/>
            <person name="Levasseur A."/>
            <person name="Lombard V."/>
            <person name="Morin E."/>
            <person name="Otillar R."/>
            <person name="Lindquist E.A."/>
            <person name="Sun H."/>
            <person name="LaButti K.M."/>
            <person name="Schmutz J."/>
            <person name="Jabbour D."/>
            <person name="Luo H."/>
            <person name="Baker S.E."/>
            <person name="Pisabarro A.G."/>
            <person name="Walton J.D."/>
            <person name="Blanchette R.A."/>
            <person name="Henrissat B."/>
            <person name="Martin F."/>
            <person name="Cullen D."/>
            <person name="Hibbett D.S."/>
            <person name="Grigoriev I.V."/>
        </authorList>
    </citation>
    <scope>NUCLEOTIDE SEQUENCE [LARGE SCALE GENOMIC DNA]</scope>
    <source>
        <strain evidence="5">FD-172 SS1</strain>
    </source>
</reference>
<protein>
    <recommendedName>
        <fullName evidence="6">Enoyl-CoA hydratase</fullName>
    </recommendedName>
</protein>
<dbReference type="InParanoid" id="A0A067MPC9"/>
<dbReference type="EMBL" id="KL198027">
    <property type="protein sequence ID" value="KDQ16570.1"/>
    <property type="molecule type" value="Genomic_DNA"/>
</dbReference>